<dbReference type="Pfam" id="PF13966">
    <property type="entry name" value="zf-RVT"/>
    <property type="match status" value="1"/>
</dbReference>
<dbReference type="EMBL" id="FR852813">
    <property type="protein sequence ID" value="CCA66009.1"/>
    <property type="molecule type" value="Genomic_DNA"/>
</dbReference>
<reference evidence="3" key="1">
    <citation type="journal article" date="2014" name="Plant J.">
        <title>Profiling of extensively diversified plant LINEs reveals distinct plant-specific subclades.</title>
        <authorList>
            <person name="Heitkam T."/>
            <person name="Holtgrawe D."/>
            <person name="Dohm J.C."/>
            <person name="Minoche A.E."/>
            <person name="Himmelbauer H."/>
            <person name="Weisshaar B."/>
            <person name="Schmidt T."/>
        </authorList>
    </citation>
    <scope>NUCLEOTIDE SEQUENCE</scope>
    <source>
        <tissue evidence="3">Leaf</tissue>
    </source>
</reference>
<dbReference type="PROSITE" id="PS50879">
    <property type="entry name" value="RNASE_H_1"/>
    <property type="match status" value="1"/>
</dbReference>
<dbReference type="SUPFAM" id="SSF56219">
    <property type="entry name" value="DNase I-like"/>
    <property type="match status" value="1"/>
</dbReference>
<dbReference type="SUPFAM" id="SSF53098">
    <property type="entry name" value="Ribonuclease H-like"/>
    <property type="match status" value="1"/>
</dbReference>
<dbReference type="GO" id="GO:0003676">
    <property type="term" value="F:nucleic acid binding"/>
    <property type="evidence" value="ECO:0007669"/>
    <property type="project" value="InterPro"/>
</dbReference>
<organism evidence="3">
    <name type="scientific">Beta vulgaris subsp. vulgaris</name>
    <name type="common">Beet</name>
    <dbReference type="NCBI Taxonomy" id="3555"/>
    <lineage>
        <taxon>Eukaryota</taxon>
        <taxon>Viridiplantae</taxon>
        <taxon>Streptophyta</taxon>
        <taxon>Embryophyta</taxon>
        <taxon>Tracheophyta</taxon>
        <taxon>Spermatophyta</taxon>
        <taxon>Magnoliopsida</taxon>
        <taxon>eudicotyledons</taxon>
        <taxon>Gunneridae</taxon>
        <taxon>Pentapetalae</taxon>
        <taxon>Caryophyllales</taxon>
        <taxon>Chenopodiaceae</taxon>
        <taxon>Betoideae</taxon>
        <taxon>Beta</taxon>
    </lineage>
</organism>
<evidence type="ECO:0000313" key="3">
    <source>
        <dbReference type="EMBL" id="CCA66009.1"/>
    </source>
</evidence>
<dbReference type="InterPro" id="IPR005135">
    <property type="entry name" value="Endo/exonuclease/phosphatase"/>
</dbReference>
<dbReference type="InterPro" id="IPR044730">
    <property type="entry name" value="RNase_H-like_dom_plant"/>
</dbReference>
<dbReference type="CDD" id="cd06222">
    <property type="entry name" value="RNase_H_like"/>
    <property type="match status" value="1"/>
</dbReference>
<dbReference type="InterPro" id="IPR012337">
    <property type="entry name" value="RNaseH-like_sf"/>
</dbReference>
<feature type="domain" description="RNase H type-1" evidence="2">
    <location>
        <begin position="1213"/>
        <end position="1344"/>
    </location>
</feature>
<protein>
    <recommendedName>
        <fullName evidence="4">Reverse transcriptase</fullName>
    </recommendedName>
</protein>
<dbReference type="Pfam" id="PF00078">
    <property type="entry name" value="RVT_1"/>
    <property type="match status" value="1"/>
</dbReference>
<name>F4NCH2_BETVV</name>
<dbReference type="InterPro" id="IPR043502">
    <property type="entry name" value="DNA/RNA_pol_sf"/>
</dbReference>
<dbReference type="InterPro" id="IPR000477">
    <property type="entry name" value="RT_dom"/>
</dbReference>
<evidence type="ECO:0000259" key="1">
    <source>
        <dbReference type="PROSITE" id="PS50878"/>
    </source>
</evidence>
<dbReference type="InterPro" id="IPR026960">
    <property type="entry name" value="RVT-Znf"/>
</dbReference>
<dbReference type="CDD" id="cd01650">
    <property type="entry name" value="RT_nLTR_like"/>
    <property type="match status" value="1"/>
</dbReference>
<dbReference type="Gene3D" id="3.60.10.10">
    <property type="entry name" value="Endonuclease/exonuclease/phosphatase"/>
    <property type="match status" value="1"/>
</dbReference>
<accession>F4NCH2</accession>
<evidence type="ECO:0000259" key="2">
    <source>
        <dbReference type="PROSITE" id="PS50879"/>
    </source>
</evidence>
<dbReference type="SUPFAM" id="SSF56672">
    <property type="entry name" value="DNA/RNA polymerases"/>
    <property type="match status" value="1"/>
</dbReference>
<dbReference type="PROSITE" id="PS50878">
    <property type="entry name" value="RT_POL"/>
    <property type="match status" value="1"/>
</dbReference>
<dbReference type="GO" id="GO:0004523">
    <property type="term" value="F:RNA-DNA hybrid ribonuclease activity"/>
    <property type="evidence" value="ECO:0007669"/>
    <property type="project" value="InterPro"/>
</dbReference>
<sequence>MSIKIMVWNVQGVGTKLTILRELMRINNPTVLALVETHISGDQAQRICDRIGFSGQTRVEAEGFRGGIWLFWKSEEVTVTPYGSHSQHLTVEIRRIGDDPWLFSAIYASPDSTLRKELWRELEQIKNQYTGPWLLAGDFNETSSLCERNGSESSEMQRRCKDFANWIENNALIDLGFTGPAHTWSRGLSPTTFKSARLDRGLANSEWKLKFTEGVVRNLPKSQSDHCPILISTSGFAPVPRIIKPFRFQAAWLNHQVFCEFVRKNWNADAPIVPFLKSFADKLNKWNKEEFYNIFRKKSELWARISGVQALLSTGRQNHLIKLEAKLRREMDIVLDDEETLWFQKSRMEAICDGDRNTRYFHLSTVIRRSRNRIDMLQNNDGEWISNPMEVKAMVLGYWKHLFSEDSVQSNFCHLPRDFFPQITADDFEKMMRPLSEVEVTLALKSMKPFKAPGPDGFQPLFYQRFWDLVKPNVMHLVSEILSGRDFPEGFNDTFIVLIPKMDIPQLAKHFRPIGLCNIVYKIVTKVIINRLKPILPSLISPTQCSFVPNRQITDNVIIVQEMFHSMRNKQGKKGFMAVKIDFEKAYDRLRWTFIRESLMELRIPQHLVDIVMNCVSSANLQILWNGEPMEKICPTRGLRQGDPLSPYLYVICMERLAHLIDQEVTNGNWKPVKASRNGPPISNLAFADDLILFSEASVEQAQVMKWCLDRFCEASGSKVNEDKSKIYFSANTHLDIRDAVCNTLAMEATADFGKYLGVPTINGRSSKREYQYLVDRINGKLAGWKTKTLSIAGRATLIQSAFSSIPYYTMQSTKLPRSTCDDIDRKSRSFLWGEQEGKRRVHLVAWENISKSKKEGGLGIRSMRQANSAFLVKLGWRLLAEPSSLWSRILRAKYCDNRCDIDMFKEKSNASSTWRGILSSIDVVRKGINSAVGNGAKTLFWHHRWATSEPLISLASPIPPIELQDATVKEMWDLVSGWKVDVFANYLPEATLKLIAAHELIDDEEAIDDIYWNGSPSGGFTIGSAMNITRNAELANMDAHPKWSAVWKIPTPQRVRFFIWLAIQDRLMTNSNRFLRRLTDDPRCLVCGEVEENTDHILRRCPVARILWRKLGMLGEHNREEINLGSWITKNLSADTMMGSEWLRVFAVSCWWLWRWRNDRCFNRNPSIPIDQVSFIFARVKEIKEAMDRNDTNKSQHSGRRKEILVRWQCPKEGWVKLNTDGASKGNPGPAGGGGLIRGPRGEIHEVFAINCGSCTCTKAELLAVLRGLMIAWEGNHKQVIVSVDSELVAKLLISNAPPSSPYIHIINRCLSLIARKEWKIVIEHCYRETNRAADRLANMGVCAVERVVMIEAIPKDLHAILLEDLSGVAWTRMVPV</sequence>
<dbReference type="InterPro" id="IPR036397">
    <property type="entry name" value="RNaseH_sf"/>
</dbReference>
<evidence type="ECO:0008006" key="4">
    <source>
        <dbReference type="Google" id="ProtNLM"/>
    </source>
</evidence>
<dbReference type="PANTHER" id="PTHR33116">
    <property type="entry name" value="REVERSE TRANSCRIPTASE ZINC-BINDING DOMAIN-CONTAINING PROTEIN-RELATED-RELATED"/>
    <property type="match status" value="1"/>
</dbReference>
<feature type="domain" description="Reverse transcriptase" evidence="1">
    <location>
        <begin position="480"/>
        <end position="761"/>
    </location>
</feature>
<proteinExistence type="predicted"/>
<dbReference type="InterPro" id="IPR036691">
    <property type="entry name" value="Endo/exonu/phosph_ase_sf"/>
</dbReference>
<dbReference type="Pfam" id="PF13456">
    <property type="entry name" value="RVT_3"/>
    <property type="match status" value="1"/>
</dbReference>
<dbReference type="Pfam" id="PF03372">
    <property type="entry name" value="Exo_endo_phos"/>
    <property type="match status" value="1"/>
</dbReference>
<dbReference type="PANTHER" id="PTHR33116:SF70">
    <property type="entry name" value="NON-LTR RETROELEMENT REVERSE TRANSCRIPTASE-LIKE PROTEIN"/>
    <property type="match status" value="1"/>
</dbReference>
<dbReference type="InterPro" id="IPR002156">
    <property type="entry name" value="RNaseH_domain"/>
</dbReference>
<dbReference type="Gene3D" id="3.30.420.10">
    <property type="entry name" value="Ribonuclease H-like superfamily/Ribonuclease H"/>
    <property type="match status" value="1"/>
</dbReference>